<feature type="region of interest" description="Disordered" evidence="1">
    <location>
        <begin position="116"/>
        <end position="151"/>
    </location>
</feature>
<gene>
    <name evidence="2" type="ORF">E2C01_066630</name>
</gene>
<dbReference type="EMBL" id="VSRR010034540">
    <property type="protein sequence ID" value="MPC72328.1"/>
    <property type="molecule type" value="Genomic_DNA"/>
</dbReference>
<name>A0A5B7HUC6_PORTR</name>
<sequence>MMNGPTILGHYQDVGRFVIYTTAYASPSCSPRVKESRHLQAIHSTHSRPSTLLHIHTSVPTPTTFFLPINFPPPQPPELTATFAHLHPSFPRPSLYTLATPHTSLPISLASDHFPSSASQFPPSFAPQAPPAQARSRKRDGAAGTHEGHLT</sequence>
<accession>A0A5B7HUC6</accession>
<protein>
    <submittedName>
        <fullName evidence="2">Uncharacterized protein</fullName>
    </submittedName>
</protein>
<dbReference type="Proteomes" id="UP000324222">
    <property type="component" value="Unassembled WGS sequence"/>
</dbReference>
<evidence type="ECO:0000256" key="1">
    <source>
        <dbReference type="SAM" id="MobiDB-lite"/>
    </source>
</evidence>
<organism evidence="2 3">
    <name type="scientific">Portunus trituberculatus</name>
    <name type="common">Swimming crab</name>
    <name type="synonym">Neptunus trituberculatus</name>
    <dbReference type="NCBI Taxonomy" id="210409"/>
    <lineage>
        <taxon>Eukaryota</taxon>
        <taxon>Metazoa</taxon>
        <taxon>Ecdysozoa</taxon>
        <taxon>Arthropoda</taxon>
        <taxon>Crustacea</taxon>
        <taxon>Multicrustacea</taxon>
        <taxon>Malacostraca</taxon>
        <taxon>Eumalacostraca</taxon>
        <taxon>Eucarida</taxon>
        <taxon>Decapoda</taxon>
        <taxon>Pleocyemata</taxon>
        <taxon>Brachyura</taxon>
        <taxon>Eubrachyura</taxon>
        <taxon>Portunoidea</taxon>
        <taxon>Portunidae</taxon>
        <taxon>Portuninae</taxon>
        <taxon>Portunus</taxon>
    </lineage>
</organism>
<comment type="caution">
    <text evidence="2">The sequence shown here is derived from an EMBL/GenBank/DDBJ whole genome shotgun (WGS) entry which is preliminary data.</text>
</comment>
<keyword evidence="3" id="KW-1185">Reference proteome</keyword>
<evidence type="ECO:0000313" key="2">
    <source>
        <dbReference type="EMBL" id="MPC72328.1"/>
    </source>
</evidence>
<reference evidence="2 3" key="1">
    <citation type="submission" date="2019-05" db="EMBL/GenBank/DDBJ databases">
        <title>Another draft genome of Portunus trituberculatus and its Hox gene families provides insights of decapod evolution.</title>
        <authorList>
            <person name="Jeong J.-H."/>
            <person name="Song I."/>
            <person name="Kim S."/>
            <person name="Choi T."/>
            <person name="Kim D."/>
            <person name="Ryu S."/>
            <person name="Kim W."/>
        </authorList>
    </citation>
    <scope>NUCLEOTIDE SEQUENCE [LARGE SCALE GENOMIC DNA]</scope>
    <source>
        <tissue evidence="2">Muscle</tissue>
    </source>
</reference>
<dbReference type="AlphaFoldDB" id="A0A5B7HUC6"/>
<proteinExistence type="predicted"/>
<evidence type="ECO:0000313" key="3">
    <source>
        <dbReference type="Proteomes" id="UP000324222"/>
    </source>
</evidence>